<sequence length="577" mass="67370">MPKAKGVIRRTISVIKTGKPIADSIAVDGTYSWLTNRNDIKYYSLIKSLPTEIQFQIFSILFQRTHSIIEINDLIDPSWFEKSPSNAPHASQMWYLLGLLFRGIVVDLRFGKLDVYNFPQSTQTNCNYSLLLKYFESAPPDYFKLITSACATYRGELRSICAKLATEFCLHLPLFLREEELLPHLDKLLSGSPSLQTFTSIKSLVFDMCSNPGRLPQLKMIIYCIERFPFLREIAINSFSMDEDPIMCRELAECFNNSKATVYVSSLHRINSHFLQYSLLFRYIRILHFSRKNFEKSHLLENALRKCTSLKLLKIFGCRFPQDYKMKLQNDSLQELELSYVPFDFSGLRNIWRVEINCSEFKHYSDALNELQDSKVERLGLFFLKLFPCTDDTVLDLKIPVSVRRLSLDSALRDPENLENSQFKPYTIILPPVMEELRIDNIPFCLPNIHDVEWLENVYFLCCYYELFAPTIYPLSSYAKEMGKIEFPVKDIQYGTRCKKDFKHLPNLKNRVLNCHEFLQYLEDLPRAVKYLDFTLVIGHLTFDFHSTFEFWINGRRSKAPLTRYLLNACGAKLVEI</sequence>
<name>A0A9W6YRX5_AMBMO</name>
<dbReference type="EMBL" id="BSXU01000055">
    <property type="protein sequence ID" value="GMG19060.1"/>
    <property type="molecule type" value="Genomic_DNA"/>
</dbReference>
<dbReference type="AlphaFoldDB" id="A0A9W6YRX5"/>
<proteinExistence type="predicted"/>
<dbReference type="Proteomes" id="UP001165063">
    <property type="component" value="Unassembled WGS sequence"/>
</dbReference>
<dbReference type="InterPro" id="IPR032675">
    <property type="entry name" value="LRR_dom_sf"/>
</dbReference>
<evidence type="ECO:0000313" key="1">
    <source>
        <dbReference type="EMBL" id="GMG19060.1"/>
    </source>
</evidence>
<protein>
    <submittedName>
        <fullName evidence="1">Unnamed protein product</fullName>
    </submittedName>
</protein>
<accession>A0A9W6YRX5</accession>
<evidence type="ECO:0000313" key="2">
    <source>
        <dbReference type="Proteomes" id="UP001165063"/>
    </source>
</evidence>
<comment type="caution">
    <text evidence="1">The sequence shown here is derived from an EMBL/GenBank/DDBJ whole genome shotgun (WGS) entry which is preliminary data.</text>
</comment>
<organism evidence="1 2">
    <name type="scientific">Ambrosiozyma monospora</name>
    <name type="common">Yeast</name>
    <name type="synonym">Endomycopsis monosporus</name>
    <dbReference type="NCBI Taxonomy" id="43982"/>
    <lineage>
        <taxon>Eukaryota</taxon>
        <taxon>Fungi</taxon>
        <taxon>Dikarya</taxon>
        <taxon>Ascomycota</taxon>
        <taxon>Saccharomycotina</taxon>
        <taxon>Pichiomycetes</taxon>
        <taxon>Pichiales</taxon>
        <taxon>Pichiaceae</taxon>
        <taxon>Ambrosiozyma</taxon>
    </lineage>
</organism>
<reference evidence="1" key="1">
    <citation type="submission" date="2023-04" db="EMBL/GenBank/DDBJ databases">
        <title>Ambrosiozyma monospora NBRC 1965.</title>
        <authorList>
            <person name="Ichikawa N."/>
            <person name="Sato H."/>
            <person name="Tonouchi N."/>
        </authorList>
    </citation>
    <scope>NUCLEOTIDE SEQUENCE</scope>
    <source>
        <strain evidence="1">NBRC 1965</strain>
    </source>
</reference>
<dbReference type="SUPFAM" id="SSF52047">
    <property type="entry name" value="RNI-like"/>
    <property type="match status" value="1"/>
</dbReference>
<keyword evidence="2" id="KW-1185">Reference proteome</keyword>
<gene>
    <name evidence="1" type="ORF">Amon01_000017700</name>
</gene>
<dbReference type="Gene3D" id="3.80.10.10">
    <property type="entry name" value="Ribonuclease Inhibitor"/>
    <property type="match status" value="1"/>
</dbReference>